<dbReference type="Gene3D" id="1.10.10.10">
    <property type="entry name" value="Winged helix-like DNA-binding domain superfamily/Winged helix DNA-binding domain"/>
    <property type="match status" value="1"/>
</dbReference>
<evidence type="ECO:0000313" key="5">
    <source>
        <dbReference type="EMBL" id="AGT10843.1"/>
    </source>
</evidence>
<accession>S5YHA0</accession>
<dbReference type="SUPFAM" id="SSF48008">
    <property type="entry name" value="GntR ligand-binding domain-like"/>
    <property type="match status" value="1"/>
</dbReference>
<reference evidence="5 6" key="1">
    <citation type="journal article" date="2014" name="BMC Genomics">
        <title>Architecture and functions of a multipartite genome of the methylotrophic bacterium Paracoccus aminophilus JCM 7686, containing primary and secondary chromids.</title>
        <authorList>
            <person name="Dziewit L."/>
            <person name="Czarnecki J."/>
            <person name="Wibberg D."/>
            <person name="Radlinska M."/>
            <person name="Mrozek P."/>
            <person name="Szymczak M."/>
            <person name="Schluter A."/>
            <person name="Puhler A."/>
            <person name="Bartosik D."/>
        </authorList>
    </citation>
    <scope>NUCLEOTIDE SEQUENCE [LARGE SCALE GENOMIC DNA]</scope>
    <source>
        <strain evidence="5">JCM 7686</strain>
        <plasmid evidence="6">Plasmid pAMI4</plasmid>
    </source>
</reference>
<dbReference type="PANTHER" id="PTHR43537">
    <property type="entry name" value="TRANSCRIPTIONAL REGULATOR, GNTR FAMILY"/>
    <property type="match status" value="1"/>
</dbReference>
<keyword evidence="6" id="KW-1185">Reference proteome</keyword>
<dbReference type="eggNOG" id="COG2186">
    <property type="taxonomic scope" value="Bacteria"/>
</dbReference>
<evidence type="ECO:0000256" key="1">
    <source>
        <dbReference type="ARBA" id="ARBA00023015"/>
    </source>
</evidence>
<dbReference type="Gene3D" id="1.20.120.530">
    <property type="entry name" value="GntR ligand-binding domain-like"/>
    <property type="match status" value="1"/>
</dbReference>
<dbReference type="PANTHER" id="PTHR43537:SF44">
    <property type="entry name" value="GNTR FAMILY REGULATORY PROTEIN"/>
    <property type="match status" value="1"/>
</dbReference>
<dbReference type="GO" id="GO:0003677">
    <property type="term" value="F:DNA binding"/>
    <property type="evidence" value="ECO:0007669"/>
    <property type="project" value="UniProtKB-KW"/>
</dbReference>
<dbReference type="InterPro" id="IPR036388">
    <property type="entry name" value="WH-like_DNA-bd_sf"/>
</dbReference>
<gene>
    <name evidence="5" type="ORF">JCM7686_pAMI4p152</name>
</gene>
<sequence>MSKEKRADELVDWLGLAIAKGDYPVGQVLPTEPELMALAEVGRSTVREAIRVLGSLGVVETAPRRGTVVTDRGRWNLLNRDVLRWVMASRGHAADLMSAINEARLVFEPSAAALVADRADRMQLIAIETAFARMEVAAQNGDAEAAIAADRAFHLAILSATGNPILEAFDAAIDGVLGILFSVAANHMENFRANLANHQAILDAIRARDADAARAAMTATITFTTTRMKEAGIVA</sequence>
<dbReference type="PRINTS" id="PR00035">
    <property type="entry name" value="HTHGNTR"/>
</dbReference>
<dbReference type="SUPFAM" id="SSF46785">
    <property type="entry name" value="Winged helix' DNA-binding domain"/>
    <property type="match status" value="1"/>
</dbReference>
<dbReference type="Pfam" id="PF00392">
    <property type="entry name" value="GntR"/>
    <property type="match status" value="1"/>
</dbReference>
<evidence type="ECO:0000259" key="4">
    <source>
        <dbReference type="PROSITE" id="PS50949"/>
    </source>
</evidence>
<dbReference type="InterPro" id="IPR011711">
    <property type="entry name" value="GntR_C"/>
</dbReference>
<dbReference type="PATRIC" id="fig|1367847.3.peg.3784"/>
<organism evidence="5 6">
    <name type="scientific">Paracoccus aminophilus JCM 7686</name>
    <dbReference type="NCBI Taxonomy" id="1367847"/>
    <lineage>
        <taxon>Bacteria</taxon>
        <taxon>Pseudomonadati</taxon>
        <taxon>Pseudomonadota</taxon>
        <taxon>Alphaproteobacteria</taxon>
        <taxon>Rhodobacterales</taxon>
        <taxon>Paracoccaceae</taxon>
        <taxon>Paracoccus</taxon>
    </lineage>
</organism>
<dbReference type="KEGG" id="pami:JCM7686_pAMI4p152"/>
<dbReference type="HOGENOM" id="CLU_017584_9_4_5"/>
<name>S5YHA0_PARAH</name>
<dbReference type="Proteomes" id="UP000015480">
    <property type="component" value="Plasmid pAMI4"/>
</dbReference>
<dbReference type="PROSITE" id="PS50949">
    <property type="entry name" value="HTH_GNTR"/>
    <property type="match status" value="1"/>
</dbReference>
<keyword evidence="3" id="KW-0804">Transcription</keyword>
<dbReference type="EMBL" id="CP006652">
    <property type="protein sequence ID" value="AGT10843.1"/>
    <property type="molecule type" value="Genomic_DNA"/>
</dbReference>
<proteinExistence type="predicted"/>
<dbReference type="SMART" id="SM00345">
    <property type="entry name" value="HTH_GNTR"/>
    <property type="match status" value="1"/>
</dbReference>
<keyword evidence="1" id="KW-0805">Transcription regulation</keyword>
<dbReference type="SMART" id="SM00895">
    <property type="entry name" value="FCD"/>
    <property type="match status" value="1"/>
</dbReference>
<feature type="domain" description="HTH gntR-type" evidence="4">
    <location>
        <begin position="4"/>
        <end position="72"/>
    </location>
</feature>
<evidence type="ECO:0000256" key="3">
    <source>
        <dbReference type="ARBA" id="ARBA00023163"/>
    </source>
</evidence>
<evidence type="ECO:0000313" key="6">
    <source>
        <dbReference type="Proteomes" id="UP000015480"/>
    </source>
</evidence>
<protein>
    <submittedName>
        <fullName evidence="5">Transcriptional regulator, GntR family</fullName>
    </submittedName>
</protein>
<dbReference type="GO" id="GO:0003700">
    <property type="term" value="F:DNA-binding transcription factor activity"/>
    <property type="evidence" value="ECO:0007669"/>
    <property type="project" value="InterPro"/>
</dbReference>
<dbReference type="AlphaFoldDB" id="S5YHA0"/>
<keyword evidence="5" id="KW-0614">Plasmid</keyword>
<dbReference type="Pfam" id="PF07729">
    <property type="entry name" value="FCD"/>
    <property type="match status" value="1"/>
</dbReference>
<dbReference type="CDD" id="cd07377">
    <property type="entry name" value="WHTH_GntR"/>
    <property type="match status" value="1"/>
</dbReference>
<geneLocation type="plasmid" evidence="5 6">
    <name>pAMI4</name>
</geneLocation>
<dbReference type="InterPro" id="IPR000524">
    <property type="entry name" value="Tscrpt_reg_HTH_GntR"/>
</dbReference>
<dbReference type="InterPro" id="IPR036390">
    <property type="entry name" value="WH_DNA-bd_sf"/>
</dbReference>
<evidence type="ECO:0000256" key="2">
    <source>
        <dbReference type="ARBA" id="ARBA00023125"/>
    </source>
</evidence>
<keyword evidence="2" id="KW-0238">DNA-binding</keyword>
<dbReference type="InterPro" id="IPR008920">
    <property type="entry name" value="TF_FadR/GntR_C"/>
</dbReference>